<feature type="compositionally biased region" description="Polar residues" evidence="1">
    <location>
        <begin position="89"/>
        <end position="102"/>
    </location>
</feature>
<sequence>MTSIRDLLGETLGVGETYRLALEERDGFLVAEHPNDASPMDVAVVEGLDRLDERPPTEPVPVEIVGRVVDDRIAGRVVAAPDTDPEFGRSSTSGSNGAETDR</sequence>
<reference evidence="3" key="1">
    <citation type="submission" date="2016-10" db="EMBL/GenBank/DDBJ databases">
        <authorList>
            <person name="Varghese N."/>
        </authorList>
    </citation>
    <scope>NUCLEOTIDE SEQUENCE [LARGE SCALE GENOMIC DNA]</scope>
    <source>
        <strain evidence="3">CGMCC 1.12284</strain>
    </source>
</reference>
<name>A0A1I0LWJ0_9EURY</name>
<dbReference type="AlphaFoldDB" id="A0A1I0LWJ0"/>
<dbReference type="Proteomes" id="UP000183275">
    <property type="component" value="Unassembled WGS sequence"/>
</dbReference>
<gene>
    <name evidence="2" type="ORF">SAMN05216285_0016</name>
</gene>
<dbReference type="STRING" id="1202768.SAMN05216285_0016"/>
<proteinExistence type="predicted"/>
<evidence type="ECO:0000256" key="1">
    <source>
        <dbReference type="SAM" id="MobiDB-lite"/>
    </source>
</evidence>
<evidence type="ECO:0000313" key="3">
    <source>
        <dbReference type="Proteomes" id="UP000183275"/>
    </source>
</evidence>
<dbReference type="eggNOG" id="arCOG11407">
    <property type="taxonomic scope" value="Archaea"/>
</dbReference>
<organism evidence="2 3">
    <name type="scientific">Natrinema salifodinae</name>
    <dbReference type="NCBI Taxonomy" id="1202768"/>
    <lineage>
        <taxon>Archaea</taxon>
        <taxon>Methanobacteriati</taxon>
        <taxon>Methanobacteriota</taxon>
        <taxon>Stenosarchaea group</taxon>
        <taxon>Halobacteria</taxon>
        <taxon>Halobacteriales</taxon>
        <taxon>Natrialbaceae</taxon>
        <taxon>Natrinema</taxon>
    </lineage>
</organism>
<evidence type="ECO:0000313" key="2">
    <source>
        <dbReference type="EMBL" id="SEV79737.1"/>
    </source>
</evidence>
<accession>A0A1I0LWJ0</accession>
<dbReference type="RefSeq" id="WP_049991681.1">
    <property type="nucleotide sequence ID" value="NZ_FOIS01000001.1"/>
</dbReference>
<keyword evidence="3" id="KW-1185">Reference proteome</keyword>
<dbReference type="EMBL" id="FOIS01000001">
    <property type="protein sequence ID" value="SEV79737.1"/>
    <property type="molecule type" value="Genomic_DNA"/>
</dbReference>
<protein>
    <submittedName>
        <fullName evidence="2">Uncharacterized protein</fullName>
    </submittedName>
</protein>
<feature type="region of interest" description="Disordered" evidence="1">
    <location>
        <begin position="77"/>
        <end position="102"/>
    </location>
</feature>